<name>A0A0L7LHY4_OPEBR</name>
<dbReference type="InterPro" id="IPR036055">
    <property type="entry name" value="LDL_receptor-like_sf"/>
</dbReference>
<dbReference type="PROSITE" id="PS01186">
    <property type="entry name" value="EGF_2"/>
    <property type="match status" value="1"/>
</dbReference>
<keyword evidence="2" id="KW-0245">EGF-like domain</keyword>
<dbReference type="GO" id="GO:0006898">
    <property type="term" value="P:receptor-mediated endocytosis"/>
    <property type="evidence" value="ECO:0007669"/>
    <property type="project" value="TreeGrafter"/>
</dbReference>
<comment type="caution">
    <text evidence="11">Lacks conserved residue(s) required for the propagation of feature annotation.</text>
</comment>
<evidence type="ECO:0000256" key="5">
    <source>
        <dbReference type="ARBA" id="ARBA00022737"/>
    </source>
</evidence>
<evidence type="ECO:0000259" key="13">
    <source>
        <dbReference type="PROSITE" id="PS01186"/>
    </source>
</evidence>
<dbReference type="PROSITE" id="PS00010">
    <property type="entry name" value="ASX_HYDROXYL"/>
    <property type="match status" value="1"/>
</dbReference>
<dbReference type="InterPro" id="IPR051221">
    <property type="entry name" value="LDLR-related"/>
</dbReference>
<feature type="domain" description="EGF-like" evidence="13">
    <location>
        <begin position="146"/>
        <end position="160"/>
    </location>
</feature>
<dbReference type="GO" id="GO:0005509">
    <property type="term" value="F:calcium ion binding"/>
    <property type="evidence" value="ECO:0007669"/>
    <property type="project" value="InterPro"/>
</dbReference>
<dbReference type="CDD" id="cd00054">
    <property type="entry name" value="EGF_CA"/>
    <property type="match status" value="1"/>
</dbReference>
<comment type="subcellular location">
    <subcellularLocation>
        <location evidence="1">Membrane</location>
        <topology evidence="1">Single-pass type I membrane protein</topology>
    </subcellularLocation>
</comment>
<evidence type="ECO:0000256" key="7">
    <source>
        <dbReference type="ARBA" id="ARBA00023136"/>
    </source>
</evidence>
<dbReference type="STRING" id="104452.A0A0L7LHY4"/>
<dbReference type="FunFam" id="4.10.400.10:FF:000015">
    <property type="entry name" value="Low-density lipoprotein receptor-related protein 1"/>
    <property type="match status" value="1"/>
</dbReference>
<dbReference type="PRINTS" id="PR00261">
    <property type="entry name" value="LDLRECEPTOR"/>
</dbReference>
<dbReference type="Pfam" id="PF00058">
    <property type="entry name" value="Ldl_recept_b"/>
    <property type="match status" value="1"/>
</dbReference>
<dbReference type="InterPro" id="IPR018097">
    <property type="entry name" value="EGF_Ca-bd_CS"/>
</dbReference>
<dbReference type="PROSITE" id="PS51120">
    <property type="entry name" value="LDLRB"/>
    <property type="match status" value="1"/>
</dbReference>
<evidence type="ECO:0000256" key="3">
    <source>
        <dbReference type="ARBA" id="ARBA00022583"/>
    </source>
</evidence>
<dbReference type="GO" id="GO:0042562">
    <property type="term" value="F:hormone binding"/>
    <property type="evidence" value="ECO:0007669"/>
    <property type="project" value="TreeGrafter"/>
</dbReference>
<evidence type="ECO:0000256" key="12">
    <source>
        <dbReference type="PROSITE-ProRule" id="PRU00461"/>
    </source>
</evidence>
<evidence type="ECO:0000256" key="6">
    <source>
        <dbReference type="ARBA" id="ARBA00022989"/>
    </source>
</evidence>
<evidence type="ECO:0000256" key="10">
    <source>
        <dbReference type="ARBA" id="ARBA00023180"/>
    </source>
</evidence>
<organism evidence="14 15">
    <name type="scientific">Operophtera brumata</name>
    <name type="common">Winter moth</name>
    <name type="synonym">Phalaena brumata</name>
    <dbReference type="NCBI Taxonomy" id="104452"/>
    <lineage>
        <taxon>Eukaryota</taxon>
        <taxon>Metazoa</taxon>
        <taxon>Ecdysozoa</taxon>
        <taxon>Arthropoda</taxon>
        <taxon>Hexapoda</taxon>
        <taxon>Insecta</taxon>
        <taxon>Pterygota</taxon>
        <taxon>Neoptera</taxon>
        <taxon>Endopterygota</taxon>
        <taxon>Lepidoptera</taxon>
        <taxon>Glossata</taxon>
        <taxon>Ditrysia</taxon>
        <taxon>Geometroidea</taxon>
        <taxon>Geometridae</taxon>
        <taxon>Larentiinae</taxon>
        <taxon>Operophtera</taxon>
    </lineage>
</organism>
<dbReference type="InterPro" id="IPR000152">
    <property type="entry name" value="EGF-type_Asp/Asn_hydroxyl_site"/>
</dbReference>
<sequence length="309" mass="34658">MYCKEVQTSRQGCAVAPKVRSPCISTEFECHDRMTCVHKAWVCDGDRDCPDGGDEAPEICRGNVTCRLDQFQCKDHSSRTMTVCDKRTEFDCGGGMCIPISKVCDKKPDCPNFEDEPKDRCGENECAKNNGGCSQRCVDTPVGYYCDCDKGYKLADNRTCEDVDECLDAGACSQMCINEKGTFKCECHAGYARDPRDRTRCKATEGHPSLLFARRFDIRKISLDHHEMVAIVNDTKAPIDEGTQRTVVIGDQLITSDGLAVDWIYNHLYWTDTGKNHIELADLQGNMRKILIRDRLEEPRAIALNPLDG</sequence>
<dbReference type="Gene3D" id="2.120.10.30">
    <property type="entry name" value="TolB, C-terminal domain"/>
    <property type="match status" value="1"/>
</dbReference>
<dbReference type="SMART" id="SM00181">
    <property type="entry name" value="EGF"/>
    <property type="match status" value="2"/>
</dbReference>
<keyword evidence="9 14" id="KW-0675">Receptor</keyword>
<dbReference type="AlphaFoldDB" id="A0A0L7LHY4"/>
<proteinExistence type="predicted"/>
<dbReference type="InterPro" id="IPR000742">
    <property type="entry name" value="EGF"/>
</dbReference>
<feature type="disulfide bond" evidence="11">
    <location>
        <begin position="92"/>
        <end position="110"/>
    </location>
</feature>
<dbReference type="InterPro" id="IPR049883">
    <property type="entry name" value="NOTCH1_EGF-like"/>
</dbReference>
<dbReference type="Pfam" id="PF00057">
    <property type="entry name" value="Ldl_recept_a"/>
    <property type="match status" value="2"/>
</dbReference>
<keyword evidence="8 11" id="KW-1015">Disulfide bond</keyword>
<dbReference type="SMART" id="SM00192">
    <property type="entry name" value="LDLa"/>
    <property type="match status" value="2"/>
</dbReference>
<evidence type="ECO:0000256" key="2">
    <source>
        <dbReference type="ARBA" id="ARBA00022536"/>
    </source>
</evidence>
<dbReference type="PROSITE" id="PS01209">
    <property type="entry name" value="LDLRA_1"/>
    <property type="match status" value="1"/>
</dbReference>
<dbReference type="InterPro" id="IPR001881">
    <property type="entry name" value="EGF-like_Ca-bd_dom"/>
</dbReference>
<dbReference type="GO" id="GO:0043235">
    <property type="term" value="C:receptor complex"/>
    <property type="evidence" value="ECO:0007669"/>
    <property type="project" value="TreeGrafter"/>
</dbReference>
<dbReference type="Proteomes" id="UP000037510">
    <property type="component" value="Unassembled WGS sequence"/>
</dbReference>
<keyword evidence="7" id="KW-0472">Membrane</keyword>
<keyword evidence="15" id="KW-1185">Reference proteome</keyword>
<evidence type="ECO:0000256" key="11">
    <source>
        <dbReference type="PROSITE-ProRule" id="PRU00124"/>
    </source>
</evidence>
<dbReference type="Gene3D" id="4.10.400.10">
    <property type="entry name" value="Low-density Lipoprotein Receptor"/>
    <property type="match status" value="2"/>
</dbReference>
<evidence type="ECO:0000256" key="9">
    <source>
        <dbReference type="ARBA" id="ARBA00023170"/>
    </source>
</evidence>
<dbReference type="SMART" id="SM00135">
    <property type="entry name" value="LY"/>
    <property type="match status" value="1"/>
</dbReference>
<dbReference type="SMART" id="SM00179">
    <property type="entry name" value="EGF_CA"/>
    <property type="match status" value="2"/>
</dbReference>
<evidence type="ECO:0000256" key="1">
    <source>
        <dbReference type="ARBA" id="ARBA00004479"/>
    </source>
</evidence>
<dbReference type="InterPro" id="IPR023415">
    <property type="entry name" value="LDLR_class-A_CS"/>
</dbReference>
<dbReference type="EMBL" id="JTDY01001046">
    <property type="protein sequence ID" value="KOB75020.1"/>
    <property type="molecule type" value="Genomic_DNA"/>
</dbReference>
<dbReference type="InterPro" id="IPR000033">
    <property type="entry name" value="LDLR_classB_rpt"/>
</dbReference>
<dbReference type="Gene3D" id="2.10.25.10">
    <property type="entry name" value="Laminin"/>
    <property type="match status" value="2"/>
</dbReference>
<evidence type="ECO:0000313" key="15">
    <source>
        <dbReference type="Proteomes" id="UP000037510"/>
    </source>
</evidence>
<dbReference type="PANTHER" id="PTHR22722:SF14">
    <property type="entry name" value="MEGALIN, ISOFORM A"/>
    <property type="match status" value="1"/>
</dbReference>
<evidence type="ECO:0000256" key="4">
    <source>
        <dbReference type="ARBA" id="ARBA00022692"/>
    </source>
</evidence>
<dbReference type="InterPro" id="IPR011042">
    <property type="entry name" value="6-blade_b-propeller_TolB-like"/>
</dbReference>
<dbReference type="SUPFAM" id="SSF57424">
    <property type="entry name" value="LDL receptor-like module"/>
    <property type="match status" value="2"/>
</dbReference>
<dbReference type="SUPFAM" id="SSF57196">
    <property type="entry name" value="EGF/Laminin"/>
    <property type="match status" value="2"/>
</dbReference>
<gene>
    <name evidence="14" type="ORF">OBRU01_08185</name>
</gene>
<dbReference type="PROSITE" id="PS50068">
    <property type="entry name" value="LDLRA_2"/>
    <property type="match status" value="2"/>
</dbReference>
<dbReference type="InterPro" id="IPR002172">
    <property type="entry name" value="LDrepeatLR_classA_rpt"/>
</dbReference>
<dbReference type="Pfam" id="PF14670">
    <property type="entry name" value="FXa_inhibition"/>
    <property type="match status" value="1"/>
</dbReference>
<dbReference type="Pfam" id="PF07645">
    <property type="entry name" value="EGF_CA"/>
    <property type="match status" value="1"/>
</dbReference>
<keyword evidence="5" id="KW-0677">Repeat</keyword>
<protein>
    <submittedName>
        <fullName evidence="14">Lipophorin receptor protein</fullName>
    </submittedName>
</protein>
<accession>A0A0L7LHY4</accession>
<dbReference type="SUPFAM" id="SSF63825">
    <property type="entry name" value="YWTD domain"/>
    <property type="match status" value="1"/>
</dbReference>
<evidence type="ECO:0000256" key="8">
    <source>
        <dbReference type="ARBA" id="ARBA00023157"/>
    </source>
</evidence>
<keyword evidence="10" id="KW-0325">Glycoprotein</keyword>
<keyword evidence="3" id="KW-0254">Endocytosis</keyword>
<keyword evidence="6" id="KW-1133">Transmembrane helix</keyword>
<dbReference type="GO" id="GO:0016324">
    <property type="term" value="C:apical plasma membrane"/>
    <property type="evidence" value="ECO:0007669"/>
    <property type="project" value="TreeGrafter"/>
</dbReference>
<dbReference type="PROSITE" id="PS01187">
    <property type="entry name" value="EGF_CA"/>
    <property type="match status" value="1"/>
</dbReference>
<comment type="caution">
    <text evidence="14">The sequence shown here is derived from an EMBL/GenBank/DDBJ whole genome shotgun (WGS) entry which is preliminary data.</text>
</comment>
<reference evidence="14 15" key="1">
    <citation type="journal article" date="2015" name="Genome Biol. Evol.">
        <title>The genome of winter moth (Operophtera brumata) provides a genomic perspective on sexual dimorphism and phenology.</title>
        <authorList>
            <person name="Derks M.F."/>
            <person name="Smit S."/>
            <person name="Salis L."/>
            <person name="Schijlen E."/>
            <person name="Bossers A."/>
            <person name="Mateman C."/>
            <person name="Pijl A.S."/>
            <person name="de Ridder D."/>
            <person name="Groenen M.A."/>
            <person name="Visser M.E."/>
            <person name="Megens H.J."/>
        </authorList>
    </citation>
    <scope>NUCLEOTIDE SEQUENCE [LARGE SCALE GENOMIC DNA]</scope>
    <source>
        <strain evidence="14">WM2013NL</strain>
        <tissue evidence="14">Head and thorax</tissue>
    </source>
</reference>
<feature type="repeat" description="LDL-receptor class B" evidence="12">
    <location>
        <begin position="266"/>
        <end position="308"/>
    </location>
</feature>
<dbReference type="FunFam" id="2.10.25.10:FF:000009">
    <property type="entry name" value="Low-density lipoprotein receptor isoform 1"/>
    <property type="match status" value="1"/>
</dbReference>
<evidence type="ECO:0000313" key="14">
    <source>
        <dbReference type="EMBL" id="KOB75020.1"/>
    </source>
</evidence>
<dbReference type="CDD" id="cd00112">
    <property type="entry name" value="LDLa"/>
    <property type="match status" value="2"/>
</dbReference>
<keyword evidence="4" id="KW-0812">Transmembrane</keyword>
<dbReference type="PANTHER" id="PTHR22722">
    <property type="entry name" value="LOW-DENSITY LIPOPROTEIN RECEPTOR-RELATED PROTEIN 2-RELATED"/>
    <property type="match status" value="1"/>
</dbReference>